<evidence type="ECO:0000256" key="4">
    <source>
        <dbReference type="ARBA" id="ARBA00023015"/>
    </source>
</evidence>
<dbReference type="PANTHER" id="PTHR11078">
    <property type="entry name" value="N UTILIZATION SUBSTANCE PROTEIN B-RELATED"/>
    <property type="match status" value="1"/>
</dbReference>
<dbReference type="Gene3D" id="1.10.940.10">
    <property type="entry name" value="NusB-like"/>
    <property type="match status" value="1"/>
</dbReference>
<dbReference type="SUPFAM" id="SSF48013">
    <property type="entry name" value="NusB-like"/>
    <property type="match status" value="1"/>
</dbReference>
<evidence type="ECO:0000256" key="5">
    <source>
        <dbReference type="ARBA" id="ARBA00023163"/>
    </source>
</evidence>
<accession>A0ABP8LYQ6</accession>
<evidence type="ECO:0000256" key="3">
    <source>
        <dbReference type="ARBA" id="ARBA00022884"/>
    </source>
</evidence>
<organism evidence="7 8">
    <name type="scientific">Ravibacter arvi</name>
    <dbReference type="NCBI Taxonomy" id="2051041"/>
    <lineage>
        <taxon>Bacteria</taxon>
        <taxon>Pseudomonadati</taxon>
        <taxon>Bacteroidota</taxon>
        <taxon>Cytophagia</taxon>
        <taxon>Cytophagales</taxon>
        <taxon>Spirosomataceae</taxon>
        <taxon>Ravibacter</taxon>
    </lineage>
</organism>
<keyword evidence="5" id="KW-0804">Transcription</keyword>
<gene>
    <name evidence="7" type="ORF">GCM10023091_20590</name>
</gene>
<dbReference type="InterPro" id="IPR011605">
    <property type="entry name" value="NusB_fam"/>
</dbReference>
<evidence type="ECO:0000313" key="8">
    <source>
        <dbReference type="Proteomes" id="UP001501508"/>
    </source>
</evidence>
<protein>
    <recommendedName>
        <fullName evidence="6">NusB/RsmB/TIM44 domain-containing protein</fullName>
    </recommendedName>
</protein>
<name>A0ABP8LYQ6_9BACT</name>
<dbReference type="EMBL" id="BAABEY010000020">
    <property type="protein sequence ID" value="GAA4439010.1"/>
    <property type="molecule type" value="Genomic_DNA"/>
</dbReference>
<dbReference type="PANTHER" id="PTHR11078:SF3">
    <property type="entry name" value="ANTITERMINATION NUSB DOMAIN-CONTAINING PROTEIN"/>
    <property type="match status" value="1"/>
</dbReference>
<comment type="caution">
    <text evidence="7">The sequence shown here is derived from an EMBL/GenBank/DDBJ whole genome shotgun (WGS) entry which is preliminary data.</text>
</comment>
<sequence>MYAISVAEESNRLLAYDEIAEAYKPDLNSMEPQNLQQLEGFRQLATVSFDEMVETGSVNTTDEVPFEVEVLAKKAYVGYQNANKLDRRNVVRRVLSETENIYTSVLFSLQFLLDLAHLAKLERGRTYHNVDDPIPLRGGLDTNLIVQALQASKPFSDEVIRKGVSWGNDMEILHRTYREMLRPDASYRTYCEKSDHSLTEEQELVQFVFRSLIFKNQLFVDFMEARDLYWEDHAELVRSICIKTLKSVTEEGKITLAELTDDWEEDKYFVEELVSRTLENDEKFEEYLKEFLQNWDNERLAKVDMLVIKAALAEMIHFPGIPIKVTINEFIETAKRYSTLQSGKFVNGLLDKLSEKLLKEKVIRKSGKGLIDNR</sequence>
<proteinExistence type="inferred from homology"/>
<evidence type="ECO:0000256" key="1">
    <source>
        <dbReference type="ARBA" id="ARBA00005952"/>
    </source>
</evidence>
<evidence type="ECO:0000256" key="2">
    <source>
        <dbReference type="ARBA" id="ARBA00022814"/>
    </source>
</evidence>
<keyword evidence="4" id="KW-0805">Transcription regulation</keyword>
<dbReference type="NCBIfam" id="TIGR01951">
    <property type="entry name" value="nusB"/>
    <property type="match status" value="1"/>
</dbReference>
<dbReference type="InterPro" id="IPR035926">
    <property type="entry name" value="NusB-like_sf"/>
</dbReference>
<feature type="domain" description="NusB/RsmB/TIM44" evidence="6">
    <location>
        <begin position="238"/>
        <end position="354"/>
    </location>
</feature>
<keyword evidence="8" id="KW-1185">Reference proteome</keyword>
<comment type="similarity">
    <text evidence="1">Belongs to the NusB family.</text>
</comment>
<dbReference type="Pfam" id="PF01029">
    <property type="entry name" value="NusB"/>
    <property type="match status" value="1"/>
</dbReference>
<keyword evidence="2" id="KW-0889">Transcription antitermination</keyword>
<dbReference type="Proteomes" id="UP001501508">
    <property type="component" value="Unassembled WGS sequence"/>
</dbReference>
<keyword evidence="3" id="KW-0694">RNA-binding</keyword>
<dbReference type="InterPro" id="IPR006027">
    <property type="entry name" value="NusB_RsmB_TIM44"/>
</dbReference>
<evidence type="ECO:0000259" key="6">
    <source>
        <dbReference type="Pfam" id="PF01029"/>
    </source>
</evidence>
<reference evidence="8" key="1">
    <citation type="journal article" date="2019" name="Int. J. Syst. Evol. Microbiol.">
        <title>The Global Catalogue of Microorganisms (GCM) 10K type strain sequencing project: providing services to taxonomists for standard genome sequencing and annotation.</title>
        <authorList>
            <consortium name="The Broad Institute Genomics Platform"/>
            <consortium name="The Broad Institute Genome Sequencing Center for Infectious Disease"/>
            <person name="Wu L."/>
            <person name="Ma J."/>
        </authorList>
    </citation>
    <scope>NUCLEOTIDE SEQUENCE [LARGE SCALE GENOMIC DNA]</scope>
    <source>
        <strain evidence="8">JCM 31920</strain>
    </source>
</reference>
<evidence type="ECO:0000313" key="7">
    <source>
        <dbReference type="EMBL" id="GAA4439010.1"/>
    </source>
</evidence>